<evidence type="ECO:0000313" key="2">
    <source>
        <dbReference type="EMBL" id="RXK53472.1"/>
    </source>
</evidence>
<gene>
    <name evidence="2" type="ORF">ESB00_17420</name>
</gene>
<name>A0A4Q1C4X7_9BACT</name>
<comment type="caution">
    <text evidence="2">The sequence shown here is derived from an EMBL/GenBank/DDBJ whole genome shotgun (WGS) entry which is preliminary data.</text>
</comment>
<dbReference type="OrthoDB" id="189851at2"/>
<evidence type="ECO:0000259" key="1">
    <source>
        <dbReference type="Pfam" id="PF24407"/>
    </source>
</evidence>
<organism evidence="2 3">
    <name type="scientific">Oleiharenicola lentus</name>
    <dbReference type="NCBI Taxonomy" id="2508720"/>
    <lineage>
        <taxon>Bacteria</taxon>
        <taxon>Pseudomonadati</taxon>
        <taxon>Verrucomicrobiota</taxon>
        <taxon>Opitutia</taxon>
        <taxon>Opitutales</taxon>
        <taxon>Opitutaceae</taxon>
        <taxon>Oleiharenicola</taxon>
    </lineage>
</organism>
<dbReference type="RefSeq" id="WP_129049145.1">
    <property type="nucleotide sequence ID" value="NZ_SDHX01000002.1"/>
</dbReference>
<keyword evidence="3" id="KW-1185">Reference proteome</keyword>
<sequence length="2091" mass="232973">MAPSKYKKRKTAPAPLSPATEAYLREDEYAFQRVSAEAFNHEPGIANATVYGTRGQRQDGIDVIAYCQNGKEKELAQCRRYRQFGKEDLAEAIREYFEKGKRWQKEKVRRFVVITAADVTDRHLQDAVMAAQKRFKKKKIIFELWGEAGLCSKLNPYRGAVQDIYGGVGADRICGEVPETPAWQAATRVMKEVAGSAIVELEEERTAQLEAMRELSREGRHGEALQQVLAIKAGGAWWGYTTELRARFLRLEASMRLNLGEEVSVPVALVDQAKKLHPSLDYQVIDCYIMAHREGMARALATLDRPTSLDAWNMRWAFMLETGRSGEIAGEFKAQEPALTANAETRRLLALAALLNGDLATAQTEIAQAQAMGPKHRGVRLAAATIDYRSCLVPGVDGGVNLNWPVPVRWALVRRDPASMARLRRAAAEFAAIRALSNPGEAAIFRVWELGCLACDPSRTAEAEAFAQERLKAAPDDYRVAAWAVERDYKFDRAAVAAAMGTAIKQDQAIDLDAYSARCEVLISDRKTKAAERAWDEAEARFKEAGQHDVWKLQKVQFLARRGGATGRLVGSIKDANLQGQARIAAVFSGKVTKASLRKLGQTFAKEYEKSGTPMQLFQACDAHLRAGRPEFVAAHAKELVEKVPTHAALRMAVFGAYAAEKPELCLELLRGKQALLQDGRMTPELAQLRANCLQKIGRLGEAIQAVETAYRERPAPGSFAEFFRMLADAGDMPRAAVLARDLLTMPKAEVPLLLQVANLTRLQDLKLAQDLWRKAAGKPLKQTALLMGVVHMAFSLGLDREAAKLQVRLFKRAKKKGPLQWKTLEEVKTMMQERQVQQAQLSNRYDRSEVPIHLVARQVGAPLVQLYHGRLEENRAATDLTRVSALLARYGGRSLAVNPAKRILYADITGLLLAADLEVLDLVEEHLGPIHLAQETIQSLVQQIGECRPGQPSQHAWRAQLQQMVASGEIVVVETVPVVAEPSGSALGSDRQAAWSAAKLRNAVLATDWPLLSEDLNLPVNLPEKVAKETANLRELLVAAVAAGALEEAKLADHVGPHGAFRQYPVRNEGTPDLAPGKAVLLSGVPLEVLANQDLLKTVAQAFKVYILREDVERVAAEEAAHGRRMALADWTQGVLDRLKSGIESGRYQILPQTIPAARTKGMSLDAKGLASLLRAVEGQPDAAVWCDDRSVNRHALAGSRPSVDILEVLAMLRAKGALTEANWREKLGHLRRSNVRYVPTGAEEIQAALERAEVKNGVVIETRELSTLRRYYAACLLERGRMIGPRPGTTDLQEWNFILQLRQAVDTAFRELWESDLLADIVVVRSNWLWRWLYVDMVGLRLTVNPELTAKEEKELMAFQIGSMFTMSIAVPFRSARKGEPSARERYFKWLSDGLVAPLEHANPGFIESVAHIVAKDLERSSRRSLKLAAGNERKGQLLVMAKLFMDLPVEVRQHVNLPADVLAALGVTIHGPTVTVEGVEFDLAEFSAAQALALDGGTAELSSRDRQVTWKVARDGEKELTLRVTLPDGVVKEWRDPEFAALLPDGAERIRRMESLGYLFDCDRAGRRTAIEETAGLDKPVNRVLRLHEWRKGSPEVLYRELNSLLAAEKGVGLEDVEIPDWRRLLRHLHLPETAGNPGDDLATAAASRLKEDGLKSALRCFMAIPRKLPEVLETAWRELPAAEAKELWVKLPRFPRSVVTDLHLVRLGLLRNDVDRAIVDRSLGDLFDREKGEALLDSFFATLRWVEREFIRWPQHAALPPWQRLVLVWYHAGKVHGIFRATRVDLPKMEEFFRANTSSWHHGVMDYEPAYARDVSHPSLAGEGSLLLNGLANLLRELPEADLGLPAKWQALVDKDAPYAGGILLDLCRRTDLATDALGAFLARPPQAARDRLFGEGWDRLLKEAGGYAPLADILQSVAKDPYGIGWWSALLAAVRELPLPAENQDSFRELIRSLDWEEFAVKNKDWSRVVMNFAAAQARFLEKEFQEEFEETVFRFATSPARAQADEKEASQCDLHLLQCLLSLAIEPGDQAKTAERYFVRIGRLMRVRPGVAALLERPLRHWLARLPFEQQKGLRALWYQLRAQR</sequence>
<accession>A0A4Q1C4X7</accession>
<dbReference type="Proteomes" id="UP000290218">
    <property type="component" value="Unassembled WGS sequence"/>
</dbReference>
<feature type="domain" description="HTH" evidence="1">
    <location>
        <begin position="825"/>
        <end position="894"/>
    </location>
</feature>
<proteinExistence type="predicted"/>
<dbReference type="Pfam" id="PF24407">
    <property type="entry name" value="HTH_upst_double_PIN"/>
    <property type="match status" value="1"/>
</dbReference>
<reference evidence="2 3" key="1">
    <citation type="submission" date="2019-01" db="EMBL/GenBank/DDBJ databases">
        <title>Lacunisphaera sp. strain TWA-58.</title>
        <authorList>
            <person name="Chen W.-M."/>
        </authorList>
    </citation>
    <scope>NUCLEOTIDE SEQUENCE [LARGE SCALE GENOMIC DNA]</scope>
    <source>
        <strain evidence="2 3">TWA-58</strain>
    </source>
</reference>
<evidence type="ECO:0000313" key="3">
    <source>
        <dbReference type="Proteomes" id="UP000290218"/>
    </source>
</evidence>
<protein>
    <recommendedName>
        <fullName evidence="1">HTH domain-containing protein</fullName>
    </recommendedName>
</protein>
<dbReference type="InterPro" id="IPR056620">
    <property type="entry name" value="HTH_next_PIN-TPR-GreABC"/>
</dbReference>
<dbReference type="Gene3D" id="1.25.40.10">
    <property type="entry name" value="Tetratricopeptide repeat domain"/>
    <property type="match status" value="1"/>
</dbReference>
<dbReference type="InterPro" id="IPR011990">
    <property type="entry name" value="TPR-like_helical_dom_sf"/>
</dbReference>
<dbReference type="EMBL" id="SDHX01000002">
    <property type="protein sequence ID" value="RXK53472.1"/>
    <property type="molecule type" value="Genomic_DNA"/>
</dbReference>